<dbReference type="InterPro" id="IPR043129">
    <property type="entry name" value="ATPase_NBD"/>
</dbReference>
<dbReference type="PANTHER" id="PTHR18964">
    <property type="entry name" value="ROK (REPRESSOR, ORF, KINASE) FAMILY"/>
    <property type="match status" value="1"/>
</dbReference>
<dbReference type="EMBL" id="VHLG01000013">
    <property type="protein sequence ID" value="TPW28273.1"/>
    <property type="molecule type" value="Genomic_DNA"/>
</dbReference>
<name>A0A506U1M2_9HYPH</name>
<dbReference type="InterPro" id="IPR000600">
    <property type="entry name" value="ROK"/>
</dbReference>
<dbReference type="RefSeq" id="WP_141150431.1">
    <property type="nucleotide sequence ID" value="NZ_VHLG01000013.1"/>
</dbReference>
<proteinExistence type="inferred from homology"/>
<dbReference type="Proteomes" id="UP000318801">
    <property type="component" value="Unassembled WGS sequence"/>
</dbReference>
<evidence type="ECO:0000256" key="1">
    <source>
        <dbReference type="ARBA" id="ARBA00006479"/>
    </source>
</evidence>
<evidence type="ECO:0000313" key="3">
    <source>
        <dbReference type="Proteomes" id="UP000318801"/>
    </source>
</evidence>
<organism evidence="2 3">
    <name type="scientific">Martelella alba</name>
    <dbReference type="NCBI Taxonomy" id="2590451"/>
    <lineage>
        <taxon>Bacteria</taxon>
        <taxon>Pseudomonadati</taxon>
        <taxon>Pseudomonadota</taxon>
        <taxon>Alphaproteobacteria</taxon>
        <taxon>Hyphomicrobiales</taxon>
        <taxon>Aurantimonadaceae</taxon>
        <taxon>Martelella</taxon>
    </lineage>
</organism>
<dbReference type="CDD" id="cd23763">
    <property type="entry name" value="ASKHA_ATPase_ROK"/>
    <property type="match status" value="1"/>
</dbReference>
<protein>
    <submittedName>
        <fullName evidence="2">ROK family protein</fullName>
    </submittedName>
</protein>
<comment type="caution">
    <text evidence="2">The sequence shown here is derived from an EMBL/GenBank/DDBJ whole genome shotgun (WGS) entry which is preliminary data.</text>
</comment>
<sequence length="291" mass="31709">MTVDFCVDIGGTKIQYCLIDEDNHVLPLGRTPTALMRRGTKAFAQDLASLIEAVCPPGVARVGVSLNGILDRGHVVYSSLMGGLVDFPLQAYLAERLKKTVHADDDLHAMGIAEARLVEASRDRPVALLNIGTGIGIGFYDGAVLRGSYAAGLISEQPVYVEELGEYRSLDRTVCGRGMREIYEKLCEDRAEAVTIFARARLGEAAAQKTVRIFARYLGETMQMISRFYHPERIAINGSIKHAASDFLGPASDVYHDGLSKPFVAEIAISPLDHAAERGVILGLKEREEAF</sequence>
<evidence type="ECO:0000313" key="2">
    <source>
        <dbReference type="EMBL" id="TPW28273.1"/>
    </source>
</evidence>
<dbReference type="Gene3D" id="3.30.420.40">
    <property type="match status" value="2"/>
</dbReference>
<dbReference type="OrthoDB" id="9810372at2"/>
<gene>
    <name evidence="2" type="ORF">FJU08_18015</name>
</gene>
<dbReference type="AlphaFoldDB" id="A0A506U1M2"/>
<reference evidence="2 3" key="1">
    <citation type="submission" date="2019-06" db="EMBL/GenBank/DDBJ databases">
        <authorList>
            <person name="Li M."/>
        </authorList>
    </citation>
    <scope>NUCLEOTIDE SEQUENCE [LARGE SCALE GENOMIC DNA]</scope>
    <source>
        <strain evidence="2 3">BGMRC2036</strain>
    </source>
</reference>
<dbReference type="PANTHER" id="PTHR18964:SF149">
    <property type="entry name" value="BIFUNCTIONAL UDP-N-ACETYLGLUCOSAMINE 2-EPIMERASE_N-ACETYLMANNOSAMINE KINASE"/>
    <property type="match status" value="1"/>
</dbReference>
<keyword evidence="3" id="KW-1185">Reference proteome</keyword>
<accession>A0A506U1M2</accession>
<comment type="similarity">
    <text evidence="1">Belongs to the ROK (NagC/XylR) family.</text>
</comment>
<dbReference type="Pfam" id="PF00480">
    <property type="entry name" value="ROK"/>
    <property type="match status" value="1"/>
</dbReference>
<dbReference type="SUPFAM" id="SSF53067">
    <property type="entry name" value="Actin-like ATPase domain"/>
    <property type="match status" value="1"/>
</dbReference>